<dbReference type="AlphaFoldDB" id="A0A0C2DZF8"/>
<proteinExistence type="predicted"/>
<protein>
    <submittedName>
        <fullName evidence="7">Uncharacterized protein</fullName>
    </submittedName>
</protein>
<evidence type="ECO:0000313" key="8">
    <source>
        <dbReference type="Proteomes" id="UP000054047"/>
    </source>
</evidence>
<reference evidence="7 8" key="1">
    <citation type="submission" date="2013-12" db="EMBL/GenBank/DDBJ databases">
        <title>Draft genome of the parsitic nematode Ancylostoma duodenale.</title>
        <authorList>
            <person name="Mitreva M."/>
        </authorList>
    </citation>
    <scope>NUCLEOTIDE SEQUENCE [LARGE SCALE GENOMIC DNA]</scope>
    <source>
        <strain evidence="7 8">Zhejiang</strain>
    </source>
</reference>
<feature type="compositionally biased region" description="Low complexity" evidence="6">
    <location>
        <begin position="237"/>
        <end position="248"/>
    </location>
</feature>
<dbReference type="InterPro" id="IPR011990">
    <property type="entry name" value="TPR-like_helical_dom_sf"/>
</dbReference>
<gene>
    <name evidence="7" type="ORF">ANCDUO_01253</name>
</gene>
<keyword evidence="4" id="KW-0508">mRNA splicing</keyword>
<dbReference type="Gene3D" id="1.25.40.10">
    <property type="entry name" value="Tetratricopeptide repeat domain"/>
    <property type="match status" value="1"/>
</dbReference>
<evidence type="ECO:0000256" key="2">
    <source>
        <dbReference type="ARBA" id="ARBA00022664"/>
    </source>
</evidence>
<evidence type="ECO:0000256" key="6">
    <source>
        <dbReference type="SAM" id="MobiDB-lite"/>
    </source>
</evidence>
<evidence type="ECO:0000256" key="4">
    <source>
        <dbReference type="ARBA" id="ARBA00023187"/>
    </source>
</evidence>
<comment type="subcellular location">
    <subcellularLocation>
        <location evidence="1">Nucleus</location>
    </subcellularLocation>
</comment>
<dbReference type="PANTHER" id="PTHR17204">
    <property type="entry name" value="PRE-MRNA PROCESSING PROTEIN PRP39-RELATED"/>
    <property type="match status" value="1"/>
</dbReference>
<evidence type="ECO:0000256" key="5">
    <source>
        <dbReference type="ARBA" id="ARBA00023242"/>
    </source>
</evidence>
<feature type="compositionally biased region" description="Polar residues" evidence="6">
    <location>
        <begin position="249"/>
        <end position="258"/>
    </location>
</feature>
<keyword evidence="3" id="KW-0677">Repeat</keyword>
<dbReference type="SUPFAM" id="SSF48452">
    <property type="entry name" value="TPR-like"/>
    <property type="match status" value="1"/>
</dbReference>
<organism evidence="7 8">
    <name type="scientific">Ancylostoma duodenale</name>
    <dbReference type="NCBI Taxonomy" id="51022"/>
    <lineage>
        <taxon>Eukaryota</taxon>
        <taxon>Metazoa</taxon>
        <taxon>Ecdysozoa</taxon>
        <taxon>Nematoda</taxon>
        <taxon>Chromadorea</taxon>
        <taxon>Rhabditida</taxon>
        <taxon>Rhabditina</taxon>
        <taxon>Rhabditomorpha</taxon>
        <taxon>Strongyloidea</taxon>
        <taxon>Ancylostomatidae</taxon>
        <taxon>Ancylostomatinae</taxon>
        <taxon>Ancylostoma</taxon>
    </lineage>
</organism>
<sequence length="289" mass="32525">MLRRRADATDKDFKKMAEMFEEGATSLVEWFGAHEWDQQAAYRRNWAYFAYTKLNDSKKGRQIWDDILASGGGRFAEKWLEAVKLERQFGTAEGARKLLYKALNSVSDHPTLVYEYFIQFEREEGTLEQLDKALEKVNAQAEHRASRAQSQKQKEESSPAKAHSREKHAAAKSGAANASHRKRLAAESEENPPAKKQVTNNPEGGPAPVQRTPPKDKDGFIMPMLPVKKMQELSVQTATPTSSTSNSTDQPAESSAMSANDQKFTVFISNLDFKTTPEEVKEVLHSQLF</sequence>
<keyword evidence="2" id="KW-0507">mRNA processing</keyword>
<dbReference type="EMBL" id="KN726384">
    <property type="protein sequence ID" value="KIH68407.1"/>
    <property type="molecule type" value="Genomic_DNA"/>
</dbReference>
<evidence type="ECO:0000256" key="3">
    <source>
        <dbReference type="ARBA" id="ARBA00022737"/>
    </source>
</evidence>
<accession>A0A0C2DZF8</accession>
<keyword evidence="5" id="KW-0539">Nucleus</keyword>
<keyword evidence="8" id="KW-1185">Reference proteome</keyword>
<dbReference type="GO" id="GO:0008380">
    <property type="term" value="P:RNA splicing"/>
    <property type="evidence" value="ECO:0007669"/>
    <property type="project" value="UniProtKB-KW"/>
</dbReference>
<dbReference type="Proteomes" id="UP000054047">
    <property type="component" value="Unassembled WGS sequence"/>
</dbReference>
<name>A0A0C2DZF8_9BILA</name>
<dbReference type="GO" id="GO:0005634">
    <property type="term" value="C:nucleus"/>
    <property type="evidence" value="ECO:0007669"/>
    <property type="project" value="UniProtKB-SubCell"/>
</dbReference>
<dbReference type="GO" id="GO:0006397">
    <property type="term" value="P:mRNA processing"/>
    <property type="evidence" value="ECO:0007669"/>
    <property type="project" value="UniProtKB-KW"/>
</dbReference>
<evidence type="ECO:0000256" key="1">
    <source>
        <dbReference type="ARBA" id="ARBA00004123"/>
    </source>
</evidence>
<evidence type="ECO:0000313" key="7">
    <source>
        <dbReference type="EMBL" id="KIH68407.1"/>
    </source>
</evidence>
<dbReference type="PANTHER" id="PTHR17204:SF25">
    <property type="entry name" value="RRM DOMAIN-CONTAINING PROTEIN"/>
    <property type="match status" value="1"/>
</dbReference>
<dbReference type="OrthoDB" id="6921389at2759"/>
<feature type="region of interest" description="Disordered" evidence="6">
    <location>
        <begin position="138"/>
        <end position="258"/>
    </location>
</feature>